<dbReference type="GO" id="GO:0016780">
    <property type="term" value="F:phosphotransferase activity, for other substituted phosphate groups"/>
    <property type="evidence" value="ECO:0007669"/>
    <property type="project" value="InterPro"/>
</dbReference>
<evidence type="ECO:0000259" key="6">
    <source>
        <dbReference type="Pfam" id="PF01467"/>
    </source>
</evidence>
<protein>
    <recommendedName>
        <fullName evidence="3">ethanolamine-phosphate cytidylyltransferase</fullName>
        <ecNumber evidence="3">2.7.7.14</ecNumber>
    </recommendedName>
    <alternativeName>
        <fullName evidence="4">CTP:phosphoethanolamine cytidylyltransferase</fullName>
    </alternativeName>
</protein>
<dbReference type="PANTHER" id="PTHR45780:SF1">
    <property type="entry name" value="ETHANOLAMINE-PHOSPHATE CYTIDYLYLTRANSFERASE"/>
    <property type="match status" value="1"/>
</dbReference>
<dbReference type="GO" id="GO:0004306">
    <property type="term" value="F:ethanolamine-phosphate cytidylyltransferase activity"/>
    <property type="evidence" value="ECO:0007669"/>
    <property type="project" value="UniProtKB-EC"/>
</dbReference>
<feature type="transmembrane region" description="Helical" evidence="5">
    <location>
        <begin position="96"/>
        <end position="113"/>
    </location>
</feature>
<keyword evidence="8" id="KW-1185">Reference proteome</keyword>
<dbReference type="Pfam" id="PF01066">
    <property type="entry name" value="CDP-OH_P_transf"/>
    <property type="match status" value="1"/>
</dbReference>
<sequence length="468" mass="53037">MSPHVETQSHKTIPSNTTGVEPFGTRFLTPNDLKNISLWKNDIYDKSLSTRIISPIGDFLAKYIPSTLAPNVLTLASLVCALQAYYYTFMYRKTHPYFASATAIVMFTLYQLFDCVDGKHAKNIRNESPLGYLFNQACDNVAVIFIIITMAMLMGFDPDVDSDARCIWYAVQTGQLVFLWSQLSAFKKGFITYGLFTGPGEALFVFQMAIVVKMLTGFDYFWGPISRVLAMLPDALSGDPVSQIHSLLFVLGITNSTSLESIICDGLFMSIVTTDLVVARMAHRDVHGWLVFMAMVSLLDKLAIIACAVFYYCSIFYDICSYMNLPMFTPVKNVYIDGVFDLCHLGHKNHIARALNYGNRLFVGVMSDEDVRKYKRDPIMTLEERVAEVQSLRCVYKVIPNAPCFGLDKEFIEKWNIHVVLASPEYDKPDDNYYRVPREMGILQIMPRTEGVSTSDIIRRIKNRTDLD</sequence>
<dbReference type="SUPFAM" id="SSF52374">
    <property type="entry name" value="Nucleotidylyl transferase"/>
    <property type="match status" value="1"/>
</dbReference>
<organism evidence="7 8">
    <name type="scientific">Perkinsus chesapeaki</name>
    <name type="common">Clam parasite</name>
    <name type="synonym">Perkinsus andrewsi</name>
    <dbReference type="NCBI Taxonomy" id="330153"/>
    <lineage>
        <taxon>Eukaryota</taxon>
        <taxon>Sar</taxon>
        <taxon>Alveolata</taxon>
        <taxon>Perkinsozoa</taxon>
        <taxon>Perkinsea</taxon>
        <taxon>Perkinsida</taxon>
        <taxon>Perkinsidae</taxon>
        <taxon>Perkinsus</taxon>
    </lineage>
</organism>
<dbReference type="GO" id="GO:0005737">
    <property type="term" value="C:cytoplasm"/>
    <property type="evidence" value="ECO:0007669"/>
    <property type="project" value="TreeGrafter"/>
</dbReference>
<keyword evidence="5" id="KW-0472">Membrane</keyword>
<dbReference type="NCBIfam" id="TIGR00125">
    <property type="entry name" value="cyt_tran_rel"/>
    <property type="match status" value="1"/>
</dbReference>
<dbReference type="GO" id="GO:0006646">
    <property type="term" value="P:phosphatidylethanolamine biosynthetic process"/>
    <property type="evidence" value="ECO:0007669"/>
    <property type="project" value="UniProtKB-UniPathway"/>
</dbReference>
<evidence type="ECO:0000256" key="1">
    <source>
        <dbReference type="ARBA" id="ARBA00005189"/>
    </source>
</evidence>
<name>A0A7J6MYD0_PERCH</name>
<keyword evidence="5" id="KW-0812">Transmembrane</keyword>
<feature type="transmembrane region" description="Helical" evidence="5">
    <location>
        <begin position="289"/>
        <end position="312"/>
    </location>
</feature>
<dbReference type="GO" id="GO:0016020">
    <property type="term" value="C:membrane"/>
    <property type="evidence" value="ECO:0007669"/>
    <property type="project" value="InterPro"/>
</dbReference>
<feature type="transmembrane region" description="Helical" evidence="5">
    <location>
        <begin position="133"/>
        <end position="154"/>
    </location>
</feature>
<dbReference type="OrthoDB" id="40021at2759"/>
<dbReference type="PANTHER" id="PTHR45780">
    <property type="entry name" value="ETHANOLAMINE-PHOSPHATE CYTIDYLYLTRANSFERASE"/>
    <property type="match status" value="1"/>
</dbReference>
<evidence type="ECO:0000256" key="2">
    <source>
        <dbReference type="ARBA" id="ARBA00024191"/>
    </source>
</evidence>
<feature type="transmembrane region" description="Helical" evidence="5">
    <location>
        <begin position="68"/>
        <end position="89"/>
    </location>
</feature>
<keyword evidence="5" id="KW-1133">Transmembrane helix</keyword>
<dbReference type="InterPro" id="IPR000462">
    <property type="entry name" value="CDP-OH_P_trans"/>
</dbReference>
<dbReference type="InterPro" id="IPR044608">
    <property type="entry name" value="Ect1/PCYT2"/>
</dbReference>
<dbReference type="EMBL" id="JAAPAO010000032">
    <property type="protein sequence ID" value="KAF4676642.1"/>
    <property type="molecule type" value="Genomic_DNA"/>
</dbReference>
<reference evidence="7 8" key="1">
    <citation type="submission" date="2020-04" db="EMBL/GenBank/DDBJ databases">
        <title>Perkinsus chesapeaki whole genome sequence.</title>
        <authorList>
            <person name="Bogema D.R."/>
        </authorList>
    </citation>
    <scope>NUCLEOTIDE SEQUENCE [LARGE SCALE GENOMIC DNA]</scope>
    <source>
        <strain evidence="7">ATCC PRA-425</strain>
    </source>
</reference>
<dbReference type="Gene3D" id="1.20.120.1760">
    <property type="match status" value="1"/>
</dbReference>
<proteinExistence type="predicted"/>
<dbReference type="InterPro" id="IPR043130">
    <property type="entry name" value="CDP-OH_PTrfase_TM_dom"/>
</dbReference>
<evidence type="ECO:0000313" key="8">
    <source>
        <dbReference type="Proteomes" id="UP000591131"/>
    </source>
</evidence>
<dbReference type="UniPathway" id="UPA00558">
    <property type="reaction ID" value="UER00742"/>
</dbReference>
<gene>
    <name evidence="7" type="ORF">FOL47_005795</name>
</gene>
<evidence type="ECO:0000256" key="3">
    <source>
        <dbReference type="ARBA" id="ARBA00024221"/>
    </source>
</evidence>
<feature type="domain" description="Cytidyltransferase-like" evidence="6">
    <location>
        <begin position="335"/>
        <end position="460"/>
    </location>
</feature>
<evidence type="ECO:0000256" key="4">
    <source>
        <dbReference type="ARBA" id="ARBA00031473"/>
    </source>
</evidence>
<dbReference type="InterPro" id="IPR014729">
    <property type="entry name" value="Rossmann-like_a/b/a_fold"/>
</dbReference>
<evidence type="ECO:0000313" key="7">
    <source>
        <dbReference type="EMBL" id="KAF4676642.1"/>
    </source>
</evidence>
<dbReference type="Pfam" id="PF01467">
    <property type="entry name" value="CTP_transf_like"/>
    <property type="match status" value="1"/>
</dbReference>
<dbReference type="Gene3D" id="3.40.50.620">
    <property type="entry name" value="HUPs"/>
    <property type="match status" value="1"/>
</dbReference>
<evidence type="ECO:0000256" key="5">
    <source>
        <dbReference type="SAM" id="Phobius"/>
    </source>
</evidence>
<comment type="pathway">
    <text evidence="2">Phospholipid metabolism; phosphatidylethanolamine biosynthesis; phosphatidylethanolamine from ethanolamine: step 2/3.</text>
</comment>
<comment type="pathway">
    <text evidence="1">Lipid metabolism.</text>
</comment>
<dbReference type="EC" id="2.7.7.14" evidence="3"/>
<dbReference type="InterPro" id="IPR004821">
    <property type="entry name" value="Cyt_trans-like"/>
</dbReference>
<dbReference type="AlphaFoldDB" id="A0A7J6MYD0"/>
<accession>A0A7J6MYD0</accession>
<dbReference type="Proteomes" id="UP000591131">
    <property type="component" value="Unassembled WGS sequence"/>
</dbReference>
<comment type="caution">
    <text evidence="7">The sequence shown here is derived from an EMBL/GenBank/DDBJ whole genome shotgun (WGS) entry which is preliminary data.</text>
</comment>